<evidence type="ECO:0000313" key="2">
    <source>
        <dbReference type="EMBL" id="CAK9139314.1"/>
    </source>
</evidence>
<proteinExistence type="predicted"/>
<accession>A0ABC8R8P2</accession>
<evidence type="ECO:0000313" key="4">
    <source>
        <dbReference type="Proteomes" id="UP001642360"/>
    </source>
</evidence>
<feature type="compositionally biased region" description="Basic and acidic residues" evidence="1">
    <location>
        <begin position="30"/>
        <end position="39"/>
    </location>
</feature>
<comment type="caution">
    <text evidence="2">The sequence shown here is derived from an EMBL/GenBank/DDBJ whole genome shotgun (WGS) entry which is preliminary data.</text>
</comment>
<dbReference type="EMBL" id="CAUOFW020000949">
    <property type="protein sequence ID" value="CAK9139314.1"/>
    <property type="molecule type" value="Genomic_DNA"/>
</dbReference>
<organism evidence="2 4">
    <name type="scientific">Ilex paraguariensis</name>
    <name type="common">yerba mate</name>
    <dbReference type="NCBI Taxonomy" id="185542"/>
    <lineage>
        <taxon>Eukaryota</taxon>
        <taxon>Viridiplantae</taxon>
        <taxon>Streptophyta</taxon>
        <taxon>Embryophyta</taxon>
        <taxon>Tracheophyta</taxon>
        <taxon>Spermatophyta</taxon>
        <taxon>Magnoliopsida</taxon>
        <taxon>eudicotyledons</taxon>
        <taxon>Gunneridae</taxon>
        <taxon>Pentapetalae</taxon>
        <taxon>asterids</taxon>
        <taxon>campanulids</taxon>
        <taxon>Aquifoliales</taxon>
        <taxon>Aquifoliaceae</taxon>
        <taxon>Ilex</taxon>
    </lineage>
</organism>
<dbReference type="EMBL" id="CAUOFW020007325">
    <property type="protein sequence ID" value="CAK9178813.1"/>
    <property type="molecule type" value="Genomic_DNA"/>
</dbReference>
<feature type="region of interest" description="Disordered" evidence="1">
    <location>
        <begin position="1"/>
        <end position="43"/>
    </location>
</feature>
<keyword evidence="4" id="KW-1185">Reference proteome</keyword>
<feature type="non-terminal residue" evidence="2">
    <location>
        <position position="1"/>
    </location>
</feature>
<sequence>MAKTRETSLAASRQTTRSDKGKGKANTNEKNPEVLPESKSRKRHRASYEAIIAGKVATCECMVDYRSLGKVVPVHRIVKLGLEFFFQKVDGYILSLCREFYSDLREVDGDLRILRMTMKGQIIQVHLIQ</sequence>
<gene>
    <name evidence="3" type="ORF">ILEXP_LOCUS48741</name>
    <name evidence="2" type="ORF">ILEXP_LOCUS6698</name>
</gene>
<evidence type="ECO:0000313" key="3">
    <source>
        <dbReference type="EMBL" id="CAK9178813.1"/>
    </source>
</evidence>
<protein>
    <submittedName>
        <fullName evidence="2">Uncharacterized protein</fullName>
    </submittedName>
</protein>
<name>A0ABC8R8P2_9AQUA</name>
<dbReference type="Proteomes" id="UP001642360">
    <property type="component" value="Unassembled WGS sequence"/>
</dbReference>
<evidence type="ECO:0000256" key="1">
    <source>
        <dbReference type="SAM" id="MobiDB-lite"/>
    </source>
</evidence>
<reference evidence="2 4" key="1">
    <citation type="submission" date="2024-02" db="EMBL/GenBank/DDBJ databases">
        <authorList>
            <person name="Vignale AGUSTIN F."/>
            <person name="Sosa J E."/>
            <person name="Modenutti C."/>
        </authorList>
    </citation>
    <scope>NUCLEOTIDE SEQUENCE [LARGE SCALE GENOMIC DNA]</scope>
</reference>
<dbReference type="AlphaFoldDB" id="A0ABC8R8P2"/>